<dbReference type="PANTHER" id="PTHR11070:SF2">
    <property type="entry name" value="ATP-DEPENDENT DNA HELICASE SRS2"/>
    <property type="match status" value="1"/>
</dbReference>
<dbReference type="GO" id="GO:0016787">
    <property type="term" value="F:hydrolase activity"/>
    <property type="evidence" value="ECO:0007669"/>
    <property type="project" value="UniProtKB-KW"/>
</dbReference>
<keyword evidence="3" id="KW-0378">Hydrolase</keyword>
<organism evidence="3 4">
    <name type="scientific">Ameyamaea chiangmaiensis</name>
    <dbReference type="NCBI Taxonomy" id="442969"/>
    <lineage>
        <taxon>Bacteria</taxon>
        <taxon>Pseudomonadati</taxon>
        <taxon>Pseudomonadota</taxon>
        <taxon>Alphaproteobacteria</taxon>
        <taxon>Acetobacterales</taxon>
        <taxon>Acetobacteraceae</taxon>
        <taxon>Ameyamaea</taxon>
    </lineage>
</organism>
<proteinExistence type="predicted"/>
<feature type="region of interest" description="Disordered" evidence="2">
    <location>
        <begin position="197"/>
        <end position="219"/>
    </location>
</feature>
<accession>A0A850PHI9</accession>
<dbReference type="PANTHER" id="PTHR11070">
    <property type="entry name" value="UVRD / RECB / PCRA DNA HELICASE FAMILY MEMBER"/>
    <property type="match status" value="1"/>
</dbReference>
<dbReference type="GO" id="GO:0033202">
    <property type="term" value="C:DNA helicase complex"/>
    <property type="evidence" value="ECO:0007669"/>
    <property type="project" value="TreeGrafter"/>
</dbReference>
<dbReference type="GO" id="GO:0005524">
    <property type="term" value="F:ATP binding"/>
    <property type="evidence" value="ECO:0007669"/>
    <property type="project" value="UniProtKB-KW"/>
</dbReference>
<keyword evidence="4" id="KW-1185">Reference proteome</keyword>
<dbReference type="RefSeq" id="WP_305144426.1">
    <property type="nucleotide sequence ID" value="NZ_JABXXR010000358.1"/>
</dbReference>
<name>A0A850PHI9_9PROT</name>
<dbReference type="SUPFAM" id="SSF52540">
    <property type="entry name" value="P-loop containing nucleoside triphosphate hydrolases"/>
    <property type="match status" value="1"/>
</dbReference>
<comment type="caution">
    <text evidence="3">The sequence shown here is derived from an EMBL/GenBank/DDBJ whole genome shotgun (WGS) entry which is preliminary data.</text>
</comment>
<evidence type="ECO:0000256" key="1">
    <source>
        <dbReference type="ARBA" id="ARBA00034923"/>
    </source>
</evidence>
<dbReference type="AlphaFoldDB" id="A0A850PHI9"/>
<dbReference type="GO" id="GO:0043138">
    <property type="term" value="F:3'-5' DNA helicase activity"/>
    <property type="evidence" value="ECO:0007669"/>
    <property type="project" value="TreeGrafter"/>
</dbReference>
<dbReference type="GO" id="GO:0005829">
    <property type="term" value="C:cytosol"/>
    <property type="evidence" value="ECO:0007669"/>
    <property type="project" value="TreeGrafter"/>
</dbReference>
<keyword evidence="3" id="KW-0547">Nucleotide-binding</keyword>
<evidence type="ECO:0000313" key="3">
    <source>
        <dbReference type="EMBL" id="NVN42253.1"/>
    </source>
</evidence>
<reference evidence="3 4" key="1">
    <citation type="submission" date="2020-06" db="EMBL/GenBank/DDBJ databases">
        <title>Description of novel acetic acid bacteria.</title>
        <authorList>
            <person name="Sombolestani A."/>
        </authorList>
    </citation>
    <scope>NUCLEOTIDE SEQUENCE [LARGE SCALE GENOMIC DNA]</scope>
    <source>
        <strain evidence="3 4">LMG 27010</strain>
    </source>
</reference>
<dbReference type="GO" id="GO:0003677">
    <property type="term" value="F:DNA binding"/>
    <property type="evidence" value="ECO:0007669"/>
    <property type="project" value="InterPro"/>
</dbReference>
<keyword evidence="3" id="KW-0347">Helicase</keyword>
<evidence type="ECO:0000313" key="4">
    <source>
        <dbReference type="Proteomes" id="UP000585665"/>
    </source>
</evidence>
<gene>
    <name evidence="3" type="ORF">HUK82_17040</name>
</gene>
<evidence type="ECO:0000256" key="2">
    <source>
        <dbReference type="SAM" id="MobiDB-lite"/>
    </source>
</evidence>
<sequence length="219" mass="23515">RLLARLGPEAAEPVDELLSAALRYEAMHPPSLQGFLHWLRHSNAMVRREPEGAEGAVRVMTAHGSKGLQARLVILPDTMGRPNADTDLCWLPGGEAGTALPVWVPRADLATRTTGVARSALEASAREEFNRLLYVALTRASDWLVVCGWEGTRGPPAECWYEHCRAGFAGLQTHTEPCPGGWAGEVVVHQHQASASGTTAVHADAPAPPVPLPDWMGQA</sequence>
<dbReference type="EMBL" id="JABXXR010000358">
    <property type="protein sequence ID" value="NVN42253.1"/>
    <property type="molecule type" value="Genomic_DNA"/>
</dbReference>
<protein>
    <recommendedName>
        <fullName evidence="1">DNA 3'-5' helicase II</fullName>
    </recommendedName>
</protein>
<dbReference type="InterPro" id="IPR000212">
    <property type="entry name" value="DNA_helicase_UvrD/REP"/>
</dbReference>
<keyword evidence="3" id="KW-0067">ATP-binding</keyword>
<dbReference type="GO" id="GO:0000725">
    <property type="term" value="P:recombinational repair"/>
    <property type="evidence" value="ECO:0007669"/>
    <property type="project" value="TreeGrafter"/>
</dbReference>
<feature type="non-terminal residue" evidence="3">
    <location>
        <position position="219"/>
    </location>
</feature>
<dbReference type="InterPro" id="IPR027417">
    <property type="entry name" value="P-loop_NTPase"/>
</dbReference>
<dbReference type="Proteomes" id="UP000585665">
    <property type="component" value="Unassembled WGS sequence"/>
</dbReference>
<feature type="non-terminal residue" evidence="3">
    <location>
        <position position="1"/>
    </location>
</feature>
<dbReference type="Gene3D" id="3.40.50.300">
    <property type="entry name" value="P-loop containing nucleotide triphosphate hydrolases"/>
    <property type="match status" value="1"/>
</dbReference>